<dbReference type="InterPro" id="IPR012902">
    <property type="entry name" value="N_methyl_site"/>
</dbReference>
<reference evidence="2 3" key="1">
    <citation type="submission" date="2016-10" db="EMBL/GenBank/DDBJ databases">
        <authorList>
            <person name="de Groot N.N."/>
        </authorList>
    </citation>
    <scope>NUCLEOTIDE SEQUENCE [LARGE SCALE GENOMIC DNA]</scope>
    <source>
        <strain evidence="2 3">CGMCC 1.6133</strain>
    </source>
</reference>
<name>A0A1G9C2Z3_9GAMM</name>
<keyword evidence="3" id="KW-1185">Reference proteome</keyword>
<dbReference type="Gene3D" id="3.30.700.10">
    <property type="entry name" value="Glycoprotein, Type 4 Pilin"/>
    <property type="match status" value="1"/>
</dbReference>
<protein>
    <submittedName>
        <fullName evidence="2">Type IV pilus assembly protein PilE</fullName>
    </submittedName>
</protein>
<organism evidence="2 3">
    <name type="scientific">Billgrantia gudaonensis</name>
    <dbReference type="NCBI Taxonomy" id="376427"/>
    <lineage>
        <taxon>Bacteria</taxon>
        <taxon>Pseudomonadati</taxon>
        <taxon>Pseudomonadota</taxon>
        <taxon>Gammaproteobacteria</taxon>
        <taxon>Oceanospirillales</taxon>
        <taxon>Halomonadaceae</taxon>
        <taxon>Billgrantia</taxon>
    </lineage>
</organism>
<dbReference type="RefSeq" id="WP_089688426.1">
    <property type="nucleotide sequence ID" value="NZ_FNES01000017.1"/>
</dbReference>
<keyword evidence="1" id="KW-0812">Transmembrane</keyword>
<evidence type="ECO:0000256" key="1">
    <source>
        <dbReference type="SAM" id="Phobius"/>
    </source>
</evidence>
<evidence type="ECO:0000313" key="3">
    <source>
        <dbReference type="Proteomes" id="UP000198525"/>
    </source>
</evidence>
<dbReference type="GO" id="GO:0043683">
    <property type="term" value="P:type IV pilus assembly"/>
    <property type="evidence" value="ECO:0007669"/>
    <property type="project" value="InterPro"/>
</dbReference>
<dbReference type="STRING" id="376427.SAMN04487954_1176"/>
<dbReference type="Proteomes" id="UP000198525">
    <property type="component" value="Unassembled WGS sequence"/>
</dbReference>
<gene>
    <name evidence="2" type="ORF">SAMN04487954_1176</name>
</gene>
<dbReference type="AlphaFoldDB" id="A0A1G9C2Z3"/>
<accession>A0A1G9C2Z3</accession>
<dbReference type="NCBIfam" id="TIGR02532">
    <property type="entry name" value="IV_pilin_GFxxxE"/>
    <property type="match status" value="1"/>
</dbReference>
<dbReference type="PROSITE" id="PS00409">
    <property type="entry name" value="PROKAR_NTER_METHYL"/>
    <property type="match status" value="1"/>
</dbReference>
<dbReference type="SUPFAM" id="SSF54523">
    <property type="entry name" value="Pili subunits"/>
    <property type="match status" value="1"/>
</dbReference>
<evidence type="ECO:0000313" key="2">
    <source>
        <dbReference type="EMBL" id="SDK46037.1"/>
    </source>
</evidence>
<dbReference type="Pfam" id="PF16732">
    <property type="entry name" value="ComP_DUS"/>
    <property type="match status" value="1"/>
</dbReference>
<dbReference type="PANTHER" id="PTHR30093">
    <property type="entry name" value="GENERAL SECRETION PATHWAY PROTEIN G"/>
    <property type="match status" value="1"/>
</dbReference>
<feature type="transmembrane region" description="Helical" evidence="1">
    <location>
        <begin position="21"/>
        <end position="43"/>
    </location>
</feature>
<dbReference type="Pfam" id="PF07963">
    <property type="entry name" value="N_methyl"/>
    <property type="match status" value="1"/>
</dbReference>
<sequence>MTSHHRFCHRQTSTARARRSTGFTLIELLITVAIIGILAAIAYPSYTGYVEKSRRAEAQSFLLNIAGALERCYTNDYSYSGCGPADDAESDANTESDYYSFTVSANGGAFTVTASPTGSQAGDACGDLSVDETGETSAGASGCW</sequence>
<dbReference type="OrthoDB" id="5296638at2"/>
<dbReference type="InterPro" id="IPR045584">
    <property type="entry name" value="Pilin-like"/>
</dbReference>
<dbReference type="InterPro" id="IPR031982">
    <property type="entry name" value="PilE-like"/>
</dbReference>
<keyword evidence="1" id="KW-0472">Membrane</keyword>
<keyword evidence="1" id="KW-1133">Transmembrane helix</keyword>
<dbReference type="PANTHER" id="PTHR30093:SF47">
    <property type="entry name" value="TYPE IV PILUS NON-CORE MINOR PILIN PILE"/>
    <property type="match status" value="1"/>
</dbReference>
<dbReference type="EMBL" id="FNES01000017">
    <property type="protein sequence ID" value="SDK46037.1"/>
    <property type="molecule type" value="Genomic_DNA"/>
</dbReference>
<proteinExistence type="predicted"/>